<name>A0A1Q9EMF9_SYMMI</name>
<sequence length="128" mass="13721">MWAAPVACTAVHLEVFFKAIAESSFDQAAQAIEAAMSSLVQLALLANQACRAAQTFESGVLCYRLTFVLWDVYALVASLSCQALLQKTGGFMGASARMAGWRDGKDGWKEGRLMASTGRLHKALIAGF</sequence>
<gene>
    <name evidence="1" type="ORF">AK812_SmicGene7842</name>
</gene>
<keyword evidence="2" id="KW-1185">Reference proteome</keyword>
<evidence type="ECO:0000313" key="1">
    <source>
        <dbReference type="EMBL" id="OLQ08614.1"/>
    </source>
</evidence>
<protein>
    <submittedName>
        <fullName evidence="1">Uncharacterized protein</fullName>
    </submittedName>
</protein>
<dbReference type="AlphaFoldDB" id="A0A1Q9EMF9"/>
<accession>A0A1Q9EMF9</accession>
<organism evidence="1 2">
    <name type="scientific">Symbiodinium microadriaticum</name>
    <name type="common">Dinoflagellate</name>
    <name type="synonym">Zooxanthella microadriatica</name>
    <dbReference type="NCBI Taxonomy" id="2951"/>
    <lineage>
        <taxon>Eukaryota</taxon>
        <taxon>Sar</taxon>
        <taxon>Alveolata</taxon>
        <taxon>Dinophyceae</taxon>
        <taxon>Suessiales</taxon>
        <taxon>Symbiodiniaceae</taxon>
        <taxon>Symbiodinium</taxon>
    </lineage>
</organism>
<comment type="caution">
    <text evidence="1">The sequence shown here is derived from an EMBL/GenBank/DDBJ whole genome shotgun (WGS) entry which is preliminary data.</text>
</comment>
<reference evidence="1 2" key="1">
    <citation type="submission" date="2016-02" db="EMBL/GenBank/DDBJ databases">
        <title>Genome analysis of coral dinoflagellate symbionts highlights evolutionary adaptations to a symbiotic lifestyle.</title>
        <authorList>
            <person name="Aranda M."/>
            <person name="Li Y."/>
            <person name="Liew Y.J."/>
            <person name="Baumgarten S."/>
            <person name="Simakov O."/>
            <person name="Wilson M."/>
            <person name="Piel J."/>
            <person name="Ashoor H."/>
            <person name="Bougouffa S."/>
            <person name="Bajic V.B."/>
            <person name="Ryu T."/>
            <person name="Ravasi T."/>
            <person name="Bayer T."/>
            <person name="Micklem G."/>
            <person name="Kim H."/>
            <person name="Bhak J."/>
            <person name="Lajeunesse T.C."/>
            <person name="Voolstra C.R."/>
        </authorList>
    </citation>
    <scope>NUCLEOTIDE SEQUENCE [LARGE SCALE GENOMIC DNA]</scope>
    <source>
        <strain evidence="1 2">CCMP2467</strain>
    </source>
</reference>
<proteinExistence type="predicted"/>
<evidence type="ECO:0000313" key="2">
    <source>
        <dbReference type="Proteomes" id="UP000186817"/>
    </source>
</evidence>
<dbReference type="EMBL" id="LSRX01000113">
    <property type="protein sequence ID" value="OLQ08614.1"/>
    <property type="molecule type" value="Genomic_DNA"/>
</dbReference>
<dbReference type="Proteomes" id="UP000186817">
    <property type="component" value="Unassembled WGS sequence"/>
</dbReference>